<keyword evidence="2" id="KW-1185">Reference proteome</keyword>
<dbReference type="Proteomes" id="UP000285456">
    <property type="component" value="Unassembled WGS sequence"/>
</dbReference>
<accession>A0A417YJT0</accession>
<dbReference type="AlphaFoldDB" id="A0A417YJT0"/>
<dbReference type="RefSeq" id="WP_118888885.1">
    <property type="nucleotide sequence ID" value="NZ_PHUT01000003.1"/>
</dbReference>
<proteinExistence type="predicted"/>
<evidence type="ECO:0000313" key="2">
    <source>
        <dbReference type="Proteomes" id="UP000285456"/>
    </source>
</evidence>
<gene>
    <name evidence="1" type="ORF">D1B32_05765</name>
</gene>
<name>A0A417YJT0_9BACI</name>
<reference evidence="1 2" key="1">
    <citation type="journal article" date="2007" name="Int. J. Syst. Evol. Microbiol.">
        <title>Oceanobacillus profundus sp. nov., isolated from a deep-sea sediment core.</title>
        <authorList>
            <person name="Kim Y.G."/>
            <person name="Choi D.H."/>
            <person name="Hyun S."/>
            <person name="Cho B.C."/>
        </authorList>
    </citation>
    <scope>NUCLEOTIDE SEQUENCE [LARGE SCALE GENOMIC DNA]</scope>
    <source>
        <strain evidence="1 2">DSM 18246</strain>
    </source>
</reference>
<sequence length="63" mass="7400">MNNFVQYYMDARKKDSKPENRQLIFTAVARSIAEMGTIEDLKSLVSYYESEWGKNFDEENNIA</sequence>
<dbReference type="EMBL" id="QWEH01000003">
    <property type="protein sequence ID" value="RHW33547.1"/>
    <property type="molecule type" value="Genomic_DNA"/>
</dbReference>
<protein>
    <submittedName>
        <fullName evidence="1">Uncharacterized protein</fullName>
    </submittedName>
</protein>
<comment type="caution">
    <text evidence="1">The sequence shown here is derived from an EMBL/GenBank/DDBJ whole genome shotgun (WGS) entry which is preliminary data.</text>
</comment>
<evidence type="ECO:0000313" key="1">
    <source>
        <dbReference type="EMBL" id="RHW33547.1"/>
    </source>
</evidence>
<organism evidence="1 2">
    <name type="scientific">Oceanobacillus profundus</name>
    <dbReference type="NCBI Taxonomy" id="372463"/>
    <lineage>
        <taxon>Bacteria</taxon>
        <taxon>Bacillati</taxon>
        <taxon>Bacillota</taxon>
        <taxon>Bacilli</taxon>
        <taxon>Bacillales</taxon>
        <taxon>Bacillaceae</taxon>
        <taxon>Oceanobacillus</taxon>
    </lineage>
</organism>